<proteinExistence type="predicted"/>
<evidence type="ECO:0000313" key="2">
    <source>
        <dbReference type="Proteomes" id="UP000018467"/>
    </source>
</evidence>
<evidence type="ECO:0008006" key="3">
    <source>
        <dbReference type="Google" id="ProtNLM"/>
    </source>
</evidence>
<name>A0A3B1JDC8_ASTMX</name>
<dbReference type="Gene3D" id="3.40.50.1820">
    <property type="entry name" value="alpha/beta hydrolase"/>
    <property type="match status" value="1"/>
</dbReference>
<accession>A0A3B1JDC8</accession>
<dbReference type="InterPro" id="IPR029058">
    <property type="entry name" value="AB_hydrolase_fold"/>
</dbReference>
<protein>
    <recommendedName>
        <fullName evidence="3">Biphenyl hydrolase like</fullName>
    </recommendedName>
</protein>
<dbReference type="Ensembl" id="ENSAMXT00000038003.1">
    <property type="protein sequence ID" value="ENSAMXP00000039806.1"/>
    <property type="gene ID" value="ENSAMXG00000039420.1"/>
</dbReference>
<dbReference type="GO" id="GO:0017171">
    <property type="term" value="F:serine hydrolase activity"/>
    <property type="evidence" value="ECO:0007669"/>
    <property type="project" value="TreeGrafter"/>
</dbReference>
<dbReference type="PANTHER" id="PTHR46331:SF2">
    <property type="entry name" value="VALACYCLOVIR HYDROLASE"/>
    <property type="match status" value="1"/>
</dbReference>
<reference evidence="1" key="3">
    <citation type="submission" date="2025-08" db="UniProtKB">
        <authorList>
            <consortium name="Ensembl"/>
        </authorList>
    </citation>
    <scope>IDENTIFICATION</scope>
</reference>
<reference evidence="1" key="4">
    <citation type="submission" date="2025-09" db="UniProtKB">
        <authorList>
            <consortium name="Ensembl"/>
        </authorList>
    </citation>
    <scope>IDENTIFICATION</scope>
</reference>
<dbReference type="STRING" id="7994.ENSAMXP00000039806"/>
<sequence length="244" mass="27286">LCCVVCYSHAQEIERIKLPLYGRVCPVFPSSISVSSGKKSVNGVELYYQQVGEAEHPVLLLTGKESKITDIKPMSFITMLSVHAIYSGVFGPSRLWMFASPRQSLPLNFFHRDAKDVVNLMHELGFRHFSLLGWSDGGITALIAAALNPTLIKKMVVWGSNAYVSDIDETGSIHRLNKLYMYCPDTKTCEHDCPSFRVCCSSTSATCRYTPWTKYVQTNVCEGCLSTVAIRWEICHLLFCRPAA</sequence>
<dbReference type="SUPFAM" id="SSF53474">
    <property type="entry name" value="alpha/beta-Hydrolases"/>
    <property type="match status" value="1"/>
</dbReference>
<keyword evidence="2" id="KW-1185">Reference proteome</keyword>
<reference evidence="2" key="2">
    <citation type="journal article" date="2014" name="Nat. Commun.">
        <title>The cavefish genome reveals candidate genes for eye loss.</title>
        <authorList>
            <person name="McGaugh S.E."/>
            <person name="Gross J.B."/>
            <person name="Aken B."/>
            <person name="Blin M."/>
            <person name="Borowsky R."/>
            <person name="Chalopin D."/>
            <person name="Hinaux H."/>
            <person name="Jeffery W.R."/>
            <person name="Keene A."/>
            <person name="Ma L."/>
            <person name="Minx P."/>
            <person name="Murphy D."/>
            <person name="O'Quin K.E."/>
            <person name="Retaux S."/>
            <person name="Rohner N."/>
            <person name="Searle S.M."/>
            <person name="Stahl B.A."/>
            <person name="Tabin C."/>
            <person name="Volff J.N."/>
            <person name="Yoshizawa M."/>
            <person name="Warren W.C."/>
        </authorList>
    </citation>
    <scope>NUCLEOTIDE SEQUENCE [LARGE SCALE GENOMIC DNA]</scope>
    <source>
        <strain evidence="2">female</strain>
    </source>
</reference>
<evidence type="ECO:0000313" key="1">
    <source>
        <dbReference type="Ensembl" id="ENSAMXP00000039806.1"/>
    </source>
</evidence>
<dbReference type="PANTHER" id="PTHR46331">
    <property type="entry name" value="VALACYCLOVIR HYDROLASE"/>
    <property type="match status" value="1"/>
</dbReference>
<dbReference type="Bgee" id="ENSAMXG00000039420">
    <property type="expression patterns" value="Expressed in testis and 14 other cell types or tissues"/>
</dbReference>
<dbReference type="AlphaFoldDB" id="A0A3B1JDC8"/>
<dbReference type="Proteomes" id="UP000018467">
    <property type="component" value="Unassembled WGS sequence"/>
</dbReference>
<reference evidence="2" key="1">
    <citation type="submission" date="2013-03" db="EMBL/GenBank/DDBJ databases">
        <authorList>
            <person name="Jeffery W."/>
            <person name="Warren W."/>
            <person name="Wilson R.K."/>
        </authorList>
    </citation>
    <scope>NUCLEOTIDE SEQUENCE</scope>
    <source>
        <strain evidence="2">female</strain>
    </source>
</reference>
<dbReference type="GeneTree" id="ENSGT01030000238670"/>
<organism evidence="1 2">
    <name type="scientific">Astyanax mexicanus</name>
    <name type="common">Blind cave fish</name>
    <name type="synonym">Astyanax fasciatus mexicanus</name>
    <dbReference type="NCBI Taxonomy" id="7994"/>
    <lineage>
        <taxon>Eukaryota</taxon>
        <taxon>Metazoa</taxon>
        <taxon>Chordata</taxon>
        <taxon>Craniata</taxon>
        <taxon>Vertebrata</taxon>
        <taxon>Euteleostomi</taxon>
        <taxon>Actinopterygii</taxon>
        <taxon>Neopterygii</taxon>
        <taxon>Teleostei</taxon>
        <taxon>Ostariophysi</taxon>
        <taxon>Characiformes</taxon>
        <taxon>Characoidei</taxon>
        <taxon>Acestrorhamphidae</taxon>
        <taxon>Acestrorhamphinae</taxon>
        <taxon>Astyanax</taxon>
    </lineage>
</organism>
<dbReference type="InParanoid" id="A0A3B1JDC8"/>